<comment type="caution">
    <text evidence="2">The sequence shown here is derived from an EMBL/GenBank/DDBJ whole genome shotgun (WGS) entry which is preliminary data.</text>
</comment>
<evidence type="ECO:0000313" key="2">
    <source>
        <dbReference type="EMBL" id="MCE5168738.1"/>
    </source>
</evidence>
<dbReference type="RefSeq" id="WP_233695933.1">
    <property type="nucleotide sequence ID" value="NZ_JAJNBZ010000003.1"/>
</dbReference>
<dbReference type="Proteomes" id="UP001199916">
    <property type="component" value="Unassembled WGS sequence"/>
</dbReference>
<proteinExistence type="predicted"/>
<organism evidence="2 3">
    <name type="scientific">Paenibacillus profundus</name>
    <dbReference type="NCBI Taxonomy" id="1173085"/>
    <lineage>
        <taxon>Bacteria</taxon>
        <taxon>Bacillati</taxon>
        <taxon>Bacillota</taxon>
        <taxon>Bacilli</taxon>
        <taxon>Bacillales</taxon>
        <taxon>Paenibacillaceae</taxon>
        <taxon>Paenibacillus</taxon>
    </lineage>
</organism>
<sequence>MNINMHDMVQRQRDIIALPQELREEAMRKRLLGPFEGMIGYIVPPQNDPLEQFGLMRPDGPTERYETALNLLAEADAEELCRQALEQSWASFNELGYKPPVTDIEFGLFLLEDRQPEMAAFHQGYTGFAGIPGYIMVNVWPNEFNLPRLPAAAAHEFNHQMRLGYEPWSMNVTVAQYIVMEGLAEAFVHSLYGWDKVGPWVSRVDAESLARAKQLIGAALHVSGFNEVRSYIFGDEVMAMFGGEAIGMPASGGYAFGYHMVQAYLKKTGKTAAEATLTPTSDIIKESRYFE</sequence>
<accession>A0ABS8YA18</accession>
<gene>
    <name evidence="2" type="ORF">LQV63_05355</name>
</gene>
<keyword evidence="3" id="KW-1185">Reference proteome</keyword>
<evidence type="ECO:0000313" key="3">
    <source>
        <dbReference type="Proteomes" id="UP001199916"/>
    </source>
</evidence>
<dbReference type="EMBL" id="JAJNBZ010000003">
    <property type="protein sequence ID" value="MCE5168738.1"/>
    <property type="molecule type" value="Genomic_DNA"/>
</dbReference>
<evidence type="ECO:0000259" key="1">
    <source>
        <dbReference type="Pfam" id="PF10026"/>
    </source>
</evidence>
<dbReference type="InterPro" id="IPR018728">
    <property type="entry name" value="DUF2268"/>
</dbReference>
<name>A0ABS8YA18_9BACL</name>
<feature type="domain" description="DUF2268" evidence="1">
    <location>
        <begin position="79"/>
        <end position="285"/>
    </location>
</feature>
<reference evidence="2 3" key="1">
    <citation type="submission" date="2021-11" db="EMBL/GenBank/DDBJ databases">
        <title>Draft genome sequence of Paenibacillus profundus YoMME, a new Gram-positive bacteria with exoelectrogenic properties.</title>
        <authorList>
            <person name="Hubenova Y."/>
            <person name="Hubenova E."/>
            <person name="Manasiev Y."/>
            <person name="Peykov S."/>
            <person name="Mitov M."/>
        </authorList>
    </citation>
    <scope>NUCLEOTIDE SEQUENCE [LARGE SCALE GENOMIC DNA]</scope>
    <source>
        <strain evidence="2 3">YoMME</strain>
    </source>
</reference>
<dbReference type="Pfam" id="PF10026">
    <property type="entry name" value="DUF2268"/>
    <property type="match status" value="1"/>
</dbReference>
<protein>
    <submittedName>
        <fullName evidence="2">DUF2268 domain-containing protein</fullName>
    </submittedName>
</protein>